<evidence type="ECO:0000256" key="2">
    <source>
        <dbReference type="ARBA" id="ARBA00023054"/>
    </source>
</evidence>
<feature type="compositionally biased region" description="Basic and acidic residues" evidence="4">
    <location>
        <begin position="62"/>
        <end position="72"/>
    </location>
</feature>
<evidence type="ECO:0000256" key="3">
    <source>
        <dbReference type="SAM" id="Coils"/>
    </source>
</evidence>
<dbReference type="Proteomes" id="UP001152795">
    <property type="component" value="Unassembled WGS sequence"/>
</dbReference>
<keyword evidence="2 3" id="KW-0175">Coiled coil</keyword>
<evidence type="ECO:0000256" key="4">
    <source>
        <dbReference type="SAM" id="MobiDB-lite"/>
    </source>
</evidence>
<evidence type="ECO:0000256" key="1">
    <source>
        <dbReference type="ARBA" id="ARBA00005872"/>
    </source>
</evidence>
<evidence type="ECO:0000313" key="5">
    <source>
        <dbReference type="EMBL" id="CAB3991645.1"/>
    </source>
</evidence>
<dbReference type="InterPro" id="IPR019179">
    <property type="entry name" value="CC149"/>
</dbReference>
<protein>
    <submittedName>
        <fullName evidence="5">Uncharacterized protein</fullName>
    </submittedName>
</protein>
<feature type="region of interest" description="Disordered" evidence="4">
    <location>
        <begin position="62"/>
        <end position="82"/>
    </location>
</feature>
<dbReference type="PANTHER" id="PTHR21682">
    <property type="entry name" value="COILED-COIL DOMAIN-CONTAINING PROTEIN 149"/>
    <property type="match status" value="1"/>
</dbReference>
<dbReference type="EMBL" id="CACRXK020001892">
    <property type="protein sequence ID" value="CAB3991645.1"/>
    <property type="molecule type" value="Genomic_DNA"/>
</dbReference>
<accession>A0A7D9HV44</accession>
<comment type="caution">
    <text evidence="5">The sequence shown here is derived from an EMBL/GenBank/DDBJ whole genome shotgun (WGS) entry which is preliminary data.</text>
</comment>
<feature type="region of interest" description="Disordered" evidence="4">
    <location>
        <begin position="353"/>
        <end position="387"/>
    </location>
</feature>
<gene>
    <name evidence="5" type="ORF">PACLA_8A087196</name>
</gene>
<dbReference type="OrthoDB" id="5917629at2759"/>
<evidence type="ECO:0000313" key="6">
    <source>
        <dbReference type="Proteomes" id="UP001152795"/>
    </source>
</evidence>
<proteinExistence type="inferred from homology"/>
<name>A0A7D9HV44_PARCT</name>
<organism evidence="5 6">
    <name type="scientific">Paramuricea clavata</name>
    <name type="common">Red gorgonian</name>
    <name type="synonym">Violescent sea-whip</name>
    <dbReference type="NCBI Taxonomy" id="317549"/>
    <lineage>
        <taxon>Eukaryota</taxon>
        <taxon>Metazoa</taxon>
        <taxon>Cnidaria</taxon>
        <taxon>Anthozoa</taxon>
        <taxon>Octocorallia</taxon>
        <taxon>Malacalcyonacea</taxon>
        <taxon>Plexauridae</taxon>
        <taxon>Paramuricea</taxon>
    </lineage>
</organism>
<sequence length="515" mass="58743">MALARTQREWAILVGEYNICKKKLESKREALKIITKEWQSSKKENEIYKNKVNQLQQDLDRCKKPTQEKPPERVLSPDLVSSHTSKETLAQLVYEYKQANKALRHDFQELNKLYIESQEDVQLMRERMRRVSSSSSIHGDETSDTVSEGKEEYIVQLEEYKEQLANLEQEIKSVKDENSDIVSERDYYKEKWERLNTQLNYILGADDRRLVDVDALVLDNKYLKEKLILLEEERNLEKESIQKYEAAFEKKKNKILHQRNDGRIAAYYSKHNNEHSQKTVADLRNVANILSETITEKNLALSHQRNANRILGKRVSELENKLKTLEVAGLWSLPGHRGYGSVNLESNGFDMNKSYDHAPGKHLPDRVSHPHENGGKPSTPNGRVESSDNSMLVKLNDDDDAIGNPSEINGNALETSCCRNHGEHCSCLSPSIRHSPTNCDVCDMETPEKHLNNLRQPCPGSSGDERCSSPDPTSSFLHNSPVLTGNCNKRKLSRVCSAPCLTRSWSPEETGELSA</sequence>
<dbReference type="AlphaFoldDB" id="A0A7D9HV44"/>
<feature type="coiled-coil region" evidence="3">
    <location>
        <begin position="227"/>
        <end position="261"/>
    </location>
</feature>
<dbReference type="PANTHER" id="PTHR21682:SF2">
    <property type="entry name" value="COILED-COIL DOMAIN-CONTAINING PROTEIN 149"/>
    <property type="match status" value="1"/>
</dbReference>
<keyword evidence="6" id="KW-1185">Reference proteome</keyword>
<reference evidence="5" key="1">
    <citation type="submission" date="2020-04" db="EMBL/GenBank/DDBJ databases">
        <authorList>
            <person name="Alioto T."/>
            <person name="Alioto T."/>
            <person name="Gomez Garrido J."/>
        </authorList>
    </citation>
    <scope>NUCLEOTIDE SEQUENCE</scope>
    <source>
        <strain evidence="5">A484AB</strain>
    </source>
</reference>
<dbReference type="Pfam" id="PF09789">
    <property type="entry name" value="CC149"/>
    <property type="match status" value="1"/>
</dbReference>
<feature type="compositionally biased region" description="Basic and acidic residues" evidence="4">
    <location>
        <begin position="353"/>
        <end position="374"/>
    </location>
</feature>
<comment type="similarity">
    <text evidence="1">Belongs to the CCDC149 family.</text>
</comment>
<feature type="coiled-coil region" evidence="3">
    <location>
        <begin position="150"/>
        <end position="184"/>
    </location>
</feature>